<dbReference type="AlphaFoldDB" id="A0AB39VTH6"/>
<proteinExistence type="predicted"/>
<feature type="DNA-binding region" description="H-T-H motif" evidence="4">
    <location>
        <begin position="34"/>
        <end position="53"/>
    </location>
</feature>
<keyword evidence="1" id="KW-0805">Transcription regulation</keyword>
<evidence type="ECO:0000313" key="6">
    <source>
        <dbReference type="EMBL" id="XDU73001.1"/>
    </source>
</evidence>
<dbReference type="InterPro" id="IPR001647">
    <property type="entry name" value="HTH_TetR"/>
</dbReference>
<dbReference type="SUPFAM" id="SSF48498">
    <property type="entry name" value="Tetracyclin repressor-like, C-terminal domain"/>
    <property type="match status" value="1"/>
</dbReference>
<evidence type="ECO:0000259" key="5">
    <source>
        <dbReference type="PROSITE" id="PS50977"/>
    </source>
</evidence>
<reference evidence="6" key="1">
    <citation type="submission" date="2024-07" db="EMBL/GenBank/DDBJ databases">
        <authorList>
            <person name="Biller S.J."/>
        </authorList>
    </citation>
    <scope>NUCLEOTIDE SEQUENCE</scope>
    <source>
        <strain evidence="6">WC2420</strain>
    </source>
</reference>
<dbReference type="PANTHER" id="PTHR47506">
    <property type="entry name" value="TRANSCRIPTIONAL REGULATORY PROTEIN"/>
    <property type="match status" value="1"/>
</dbReference>
<evidence type="ECO:0000256" key="4">
    <source>
        <dbReference type="PROSITE-ProRule" id="PRU00335"/>
    </source>
</evidence>
<gene>
    <name evidence="6" type="ORF">AB3G37_02450</name>
</gene>
<keyword evidence="3" id="KW-0804">Transcription</keyword>
<organism evidence="6">
    <name type="scientific">Rouxiella sp. WC2420</name>
    <dbReference type="NCBI Taxonomy" id="3234145"/>
    <lineage>
        <taxon>Bacteria</taxon>
        <taxon>Pseudomonadati</taxon>
        <taxon>Pseudomonadota</taxon>
        <taxon>Gammaproteobacteria</taxon>
        <taxon>Enterobacterales</taxon>
        <taxon>Yersiniaceae</taxon>
        <taxon>Rouxiella</taxon>
    </lineage>
</organism>
<dbReference type="GO" id="GO:0003677">
    <property type="term" value="F:DNA binding"/>
    <property type="evidence" value="ECO:0007669"/>
    <property type="project" value="UniProtKB-UniRule"/>
</dbReference>
<accession>A0AB39VTH6</accession>
<protein>
    <submittedName>
        <fullName evidence="6">TetR/AcrR family transcriptional regulator</fullName>
    </submittedName>
</protein>
<dbReference type="PROSITE" id="PS50977">
    <property type="entry name" value="HTH_TETR_2"/>
    <property type="match status" value="1"/>
</dbReference>
<keyword evidence="2 4" id="KW-0238">DNA-binding</keyword>
<name>A0AB39VTH6_9GAMM</name>
<dbReference type="EMBL" id="CP165628">
    <property type="protein sequence ID" value="XDU73001.1"/>
    <property type="molecule type" value="Genomic_DNA"/>
</dbReference>
<dbReference type="RefSeq" id="WP_369789608.1">
    <property type="nucleotide sequence ID" value="NZ_CP165628.1"/>
</dbReference>
<evidence type="ECO:0000256" key="2">
    <source>
        <dbReference type="ARBA" id="ARBA00023125"/>
    </source>
</evidence>
<dbReference type="InterPro" id="IPR009057">
    <property type="entry name" value="Homeodomain-like_sf"/>
</dbReference>
<dbReference type="PANTHER" id="PTHR47506:SF1">
    <property type="entry name" value="HTH-TYPE TRANSCRIPTIONAL REGULATOR YJDC"/>
    <property type="match status" value="1"/>
</dbReference>
<dbReference type="InterPro" id="IPR036271">
    <property type="entry name" value="Tet_transcr_reg_TetR-rel_C_sf"/>
</dbReference>
<feature type="domain" description="HTH tetR-type" evidence="5">
    <location>
        <begin position="11"/>
        <end position="71"/>
    </location>
</feature>
<sequence length="193" mass="21057">MKQANRLRRPAFDREAGVAIAQALFHENGYDAVSIADLTEALNIKPPSFYAAYGSKVGLYERSLERYARESALPLNKLLSTDKTVAKGVEGLLVAAARQYGRHKHQRGCLVTEGMRADDKDAREVACKLARPGITAINDWLMAVCPESADCLIDFIVVTLKGLSAAAYQGMPQRRLVETAKIAAQVVATHINT</sequence>
<dbReference type="Gene3D" id="1.10.10.60">
    <property type="entry name" value="Homeodomain-like"/>
    <property type="match status" value="1"/>
</dbReference>
<dbReference type="Pfam" id="PF00440">
    <property type="entry name" value="TetR_N"/>
    <property type="match status" value="1"/>
</dbReference>
<evidence type="ECO:0000256" key="1">
    <source>
        <dbReference type="ARBA" id="ARBA00023015"/>
    </source>
</evidence>
<evidence type="ECO:0000256" key="3">
    <source>
        <dbReference type="ARBA" id="ARBA00023163"/>
    </source>
</evidence>
<dbReference type="Gene3D" id="1.10.357.10">
    <property type="entry name" value="Tetracycline Repressor, domain 2"/>
    <property type="match status" value="1"/>
</dbReference>
<dbReference type="SUPFAM" id="SSF46689">
    <property type="entry name" value="Homeodomain-like"/>
    <property type="match status" value="1"/>
</dbReference>